<protein>
    <submittedName>
        <fullName evidence="2">Uncharacterized protein</fullName>
    </submittedName>
</protein>
<dbReference type="EMBL" id="GL349499">
    <property type="protein sequence ID" value="KNC55353.1"/>
    <property type="molecule type" value="Genomic_DNA"/>
</dbReference>
<dbReference type="Proteomes" id="UP000054408">
    <property type="component" value="Unassembled WGS sequence"/>
</dbReference>
<keyword evidence="1" id="KW-1133">Transmembrane helix</keyword>
<sequence>MAVVFIFVDYDDGLAFRSLSTSQVAALGVLAGSRAAEFATGAVLRTLTALRCGRAAASVAPVELTADEEAEQAAPRELRSALGPFGRVWAHNPAWAAHLSEVRDTGVYDGELVGFSREATFELHALCALALLPLAAGGMLVRGTPLAVLGDVVADAASSGRAFRILSSLVWLAAIQAVRPVANAHIVLHEHSVTYVTGSVVALAAGVGGAVVVIPGEAESVGVLQFVAVVVILACFSLSWRVTSTLQKRATNAAHAETLVRLLPQLAGAIDMDAYVASAAASRGAGGGGGLELSSNQHLLAMEQSSLASGHGRGSRGAGAGDDGATGPLALKSLLARDYSHIGVEDERQLARQSSLRPTPLERLDARRSEFAAAAAAEAEAEAAATAASAAAAAAADEVEAANRHQAEVATDVDGVGPERDIAGVVVEVI</sequence>
<feature type="transmembrane region" description="Helical" evidence="1">
    <location>
        <begin position="220"/>
        <end position="240"/>
    </location>
</feature>
<keyword evidence="1" id="KW-0812">Transmembrane</keyword>
<gene>
    <name evidence="2" type="ORF">AMSG_11008</name>
</gene>
<dbReference type="GeneID" id="25569085"/>
<proteinExistence type="predicted"/>
<reference evidence="2 3" key="1">
    <citation type="submission" date="2010-05" db="EMBL/GenBank/DDBJ databases">
        <title>The Genome Sequence of Thecamonas trahens ATCC 50062.</title>
        <authorList>
            <consortium name="The Broad Institute Genome Sequencing Platform"/>
            <person name="Russ C."/>
            <person name="Cuomo C."/>
            <person name="Shea T."/>
            <person name="Young S.K."/>
            <person name="Zeng Q."/>
            <person name="Koehrsen M."/>
            <person name="Haas B."/>
            <person name="Borodovsky M."/>
            <person name="Guigo R."/>
            <person name="Alvarado L."/>
            <person name="Berlin A."/>
            <person name="Bochicchio J."/>
            <person name="Borenstein D."/>
            <person name="Chapman S."/>
            <person name="Chen Z."/>
            <person name="Freedman E."/>
            <person name="Gellesch M."/>
            <person name="Goldberg J."/>
            <person name="Griggs A."/>
            <person name="Gujja S."/>
            <person name="Heilman E."/>
            <person name="Heiman D."/>
            <person name="Hepburn T."/>
            <person name="Howarth C."/>
            <person name="Jen D."/>
            <person name="Larson L."/>
            <person name="Mehta T."/>
            <person name="Park D."/>
            <person name="Pearson M."/>
            <person name="Roberts A."/>
            <person name="Saif S."/>
            <person name="Shenoy N."/>
            <person name="Sisk P."/>
            <person name="Stolte C."/>
            <person name="Sykes S."/>
            <person name="Thomson T."/>
            <person name="Walk T."/>
            <person name="White J."/>
            <person name="Yandava C."/>
            <person name="Burger G."/>
            <person name="Gray M.W."/>
            <person name="Holland P.W.H."/>
            <person name="King N."/>
            <person name="Lang F.B.F."/>
            <person name="Roger A.J."/>
            <person name="Ruiz-Trillo I."/>
            <person name="Lander E."/>
            <person name="Nusbaum C."/>
        </authorList>
    </citation>
    <scope>NUCLEOTIDE SEQUENCE [LARGE SCALE GENOMIC DNA]</scope>
    <source>
        <strain evidence="2 3">ATCC 50062</strain>
    </source>
</reference>
<evidence type="ECO:0000313" key="3">
    <source>
        <dbReference type="Proteomes" id="UP000054408"/>
    </source>
</evidence>
<keyword evidence="1" id="KW-0472">Membrane</keyword>
<accession>A0A0L0DV02</accession>
<keyword evidence="3" id="KW-1185">Reference proteome</keyword>
<dbReference type="AlphaFoldDB" id="A0A0L0DV02"/>
<evidence type="ECO:0000256" key="1">
    <source>
        <dbReference type="SAM" id="Phobius"/>
    </source>
</evidence>
<dbReference type="RefSeq" id="XP_013753070.1">
    <property type="nucleotide sequence ID" value="XM_013897616.1"/>
</dbReference>
<evidence type="ECO:0000313" key="2">
    <source>
        <dbReference type="EMBL" id="KNC55353.1"/>
    </source>
</evidence>
<organism evidence="2 3">
    <name type="scientific">Thecamonas trahens ATCC 50062</name>
    <dbReference type="NCBI Taxonomy" id="461836"/>
    <lineage>
        <taxon>Eukaryota</taxon>
        <taxon>Apusozoa</taxon>
        <taxon>Apusomonadida</taxon>
        <taxon>Apusomonadidae</taxon>
        <taxon>Thecamonas</taxon>
    </lineage>
</organism>
<name>A0A0L0DV02_THETB</name>
<feature type="transmembrane region" description="Helical" evidence="1">
    <location>
        <begin position="193"/>
        <end position="214"/>
    </location>
</feature>